<evidence type="ECO:0000313" key="3">
    <source>
        <dbReference type="Proteomes" id="UP000305881"/>
    </source>
</evidence>
<dbReference type="STRING" id="675511.GCA_000341735_03124"/>
<feature type="signal peptide" evidence="1">
    <location>
        <begin position="1"/>
        <end position="22"/>
    </location>
</feature>
<evidence type="ECO:0000256" key="1">
    <source>
        <dbReference type="SAM" id="SignalP"/>
    </source>
</evidence>
<feature type="chain" id="PRO_5020505320" evidence="1">
    <location>
        <begin position="23"/>
        <end position="187"/>
    </location>
</feature>
<dbReference type="Pfam" id="PF11075">
    <property type="entry name" value="DUF2780"/>
    <property type="match status" value="1"/>
</dbReference>
<protein>
    <submittedName>
        <fullName evidence="2">DUF2780 domain-containing protein</fullName>
    </submittedName>
</protein>
<dbReference type="PROSITE" id="PS51257">
    <property type="entry name" value="PROKAR_LIPOPROTEIN"/>
    <property type="match status" value="1"/>
</dbReference>
<evidence type="ECO:0000313" key="2">
    <source>
        <dbReference type="EMBL" id="QCW84529.1"/>
    </source>
</evidence>
<proteinExistence type="predicted"/>
<name>A0A4P9USL0_METBY</name>
<dbReference type="KEGG" id="mbur:EQU24_21520"/>
<keyword evidence="1" id="KW-0732">Signal</keyword>
<reference evidence="3" key="1">
    <citation type="journal article" date="2019" name="J. Bacteriol.">
        <title>A Mutagenic Screen Identifies a TonB-Dependent Receptor Required for the Lanthanide Metal Switch in the Type I Methanotroph 'Methylotuvimicrobium buryatense' 5GB1C.</title>
        <authorList>
            <person name="Groom J.D."/>
            <person name="Ford S.M."/>
            <person name="Pesesky M.W."/>
            <person name="Lidstrom M.E."/>
        </authorList>
    </citation>
    <scope>NUCLEOTIDE SEQUENCE [LARGE SCALE GENOMIC DNA]</scope>
    <source>
        <strain evidence="3">5GB1C</strain>
    </source>
</reference>
<dbReference type="RefSeq" id="WP_017841582.1">
    <property type="nucleotide sequence ID" value="NZ_CP035467.1"/>
</dbReference>
<dbReference type="OrthoDB" id="8546843at2"/>
<keyword evidence="3" id="KW-1185">Reference proteome</keyword>
<sequence length="187" mass="18798">MIKKHYKYIAPLFISILTAGCAGTSDSGQSVIGKVDSGLATIGQTAQTGRQTIEAGTAIASSVPATQTALTEALVGQLGVTQQQALGGAGAIFQAAKTNMTQQAFAGLSQSVPGMSEMLAAAPQVGGAAMLGGAGGTIGTMQSLYSSFRQLNLSPGMVNQFVPVVVDYVSTTSGQATSNLLRSALIP</sequence>
<organism evidence="2 3">
    <name type="scientific">Methylotuvimicrobium buryatense</name>
    <name type="common">Methylomicrobium buryatense</name>
    <dbReference type="NCBI Taxonomy" id="95641"/>
    <lineage>
        <taxon>Bacteria</taxon>
        <taxon>Pseudomonadati</taxon>
        <taxon>Pseudomonadota</taxon>
        <taxon>Gammaproteobacteria</taxon>
        <taxon>Methylococcales</taxon>
        <taxon>Methylococcaceae</taxon>
        <taxon>Methylotuvimicrobium</taxon>
    </lineage>
</organism>
<dbReference type="AlphaFoldDB" id="A0A4P9USL0"/>
<dbReference type="InterPro" id="IPR021302">
    <property type="entry name" value="DUF2780_VcgC/VcgE"/>
</dbReference>
<gene>
    <name evidence="2" type="ORF">EQU24_21520</name>
</gene>
<accession>A0A4P9USL0</accession>
<dbReference type="EMBL" id="CP035467">
    <property type="protein sequence ID" value="QCW84529.1"/>
    <property type="molecule type" value="Genomic_DNA"/>
</dbReference>
<dbReference type="Proteomes" id="UP000305881">
    <property type="component" value="Chromosome"/>
</dbReference>